<feature type="signal peptide" evidence="1">
    <location>
        <begin position="1"/>
        <end position="20"/>
    </location>
</feature>
<comment type="caution">
    <text evidence="2">The sequence shown here is derived from an EMBL/GenBank/DDBJ whole genome shotgun (WGS) entry which is preliminary data.</text>
</comment>
<evidence type="ECO:0008006" key="4">
    <source>
        <dbReference type="Google" id="ProtNLM"/>
    </source>
</evidence>
<name>A0ABP9RWG0_9GAMM</name>
<feature type="chain" id="PRO_5045905434" description="TonB C-terminal domain-containing protein" evidence="1">
    <location>
        <begin position="21"/>
        <end position="151"/>
    </location>
</feature>
<proteinExistence type="predicted"/>
<reference evidence="3" key="1">
    <citation type="journal article" date="2019" name="Int. J. Syst. Evol. Microbiol.">
        <title>The Global Catalogue of Microorganisms (GCM) 10K type strain sequencing project: providing services to taxonomists for standard genome sequencing and annotation.</title>
        <authorList>
            <consortium name="The Broad Institute Genomics Platform"/>
            <consortium name="The Broad Institute Genome Sequencing Center for Infectious Disease"/>
            <person name="Wu L."/>
            <person name="Ma J."/>
        </authorList>
    </citation>
    <scope>NUCLEOTIDE SEQUENCE [LARGE SCALE GENOMIC DNA]</scope>
    <source>
        <strain evidence="3">JCM 18720</strain>
    </source>
</reference>
<dbReference type="RefSeq" id="WP_345315448.1">
    <property type="nucleotide sequence ID" value="NZ_BAABLF010000005.1"/>
</dbReference>
<organism evidence="2 3">
    <name type="scientific">Ferrimonas gelatinilytica</name>
    <dbReference type="NCBI Taxonomy" id="1255257"/>
    <lineage>
        <taxon>Bacteria</taxon>
        <taxon>Pseudomonadati</taxon>
        <taxon>Pseudomonadota</taxon>
        <taxon>Gammaproteobacteria</taxon>
        <taxon>Alteromonadales</taxon>
        <taxon>Ferrimonadaceae</taxon>
        <taxon>Ferrimonas</taxon>
    </lineage>
</organism>
<evidence type="ECO:0000256" key="1">
    <source>
        <dbReference type="SAM" id="SignalP"/>
    </source>
</evidence>
<keyword evidence="1" id="KW-0732">Signal</keyword>
<keyword evidence="3" id="KW-1185">Reference proteome</keyword>
<gene>
    <name evidence="2" type="ORF">GCM10025772_04770</name>
</gene>
<dbReference type="EMBL" id="BAABLF010000005">
    <property type="protein sequence ID" value="GAA5187348.1"/>
    <property type="molecule type" value="Genomic_DNA"/>
</dbReference>
<evidence type="ECO:0000313" key="3">
    <source>
        <dbReference type="Proteomes" id="UP001501600"/>
    </source>
</evidence>
<dbReference type="Proteomes" id="UP001501600">
    <property type="component" value="Unassembled WGS sequence"/>
</dbReference>
<protein>
    <recommendedName>
        <fullName evidence="4">TonB C-terminal domain-containing protein</fullName>
    </recommendedName>
</protein>
<sequence>MRLVSIITSCLLLLGIPTYASEQQELLNVGYFEKLSYWQPVKNIRLTRSAQNIRKKIHKKIHKSGGVLIYSYDIGSNGETKNITLIKTIPENLIDKEELIKSKLIYNRFKPAEDNAKNKPVKVTERIIFQGGGLAIPPDDMTIEEYFNGSK</sequence>
<accession>A0ABP9RWG0</accession>
<evidence type="ECO:0000313" key="2">
    <source>
        <dbReference type="EMBL" id="GAA5187348.1"/>
    </source>
</evidence>